<evidence type="ECO:0000259" key="1">
    <source>
        <dbReference type="Pfam" id="PF13681"/>
    </source>
</evidence>
<dbReference type="Pfam" id="PF13681">
    <property type="entry name" value="PilX"/>
    <property type="match status" value="1"/>
</dbReference>
<dbReference type="EMBL" id="JBHSDU010000014">
    <property type="protein sequence ID" value="MFC4312109.1"/>
    <property type="molecule type" value="Genomic_DNA"/>
</dbReference>
<dbReference type="Pfam" id="PF14341">
    <property type="entry name" value="PilX_N"/>
    <property type="match status" value="1"/>
</dbReference>
<proteinExistence type="predicted"/>
<evidence type="ECO:0000313" key="3">
    <source>
        <dbReference type="EMBL" id="MFC4312109.1"/>
    </source>
</evidence>
<dbReference type="InterPro" id="IPR025205">
    <property type="entry name" value="PilX/PilW_C"/>
</dbReference>
<evidence type="ECO:0000259" key="2">
    <source>
        <dbReference type="Pfam" id="PF14341"/>
    </source>
</evidence>
<protein>
    <submittedName>
        <fullName evidence="3">PilX N-terminal domain-containing pilus assembly protein</fullName>
    </submittedName>
</protein>
<accession>A0ABV8SWX8</accession>
<keyword evidence="4" id="KW-1185">Reference proteome</keyword>
<feature type="domain" description="PilX/PilW C-terminal" evidence="1">
    <location>
        <begin position="108"/>
        <end position="184"/>
    </location>
</feature>
<gene>
    <name evidence="3" type="ORF">ACFPN2_23715</name>
</gene>
<name>A0ABV8SWX8_9GAMM</name>
<dbReference type="RefSeq" id="WP_380601214.1">
    <property type="nucleotide sequence ID" value="NZ_JBHSDU010000014.1"/>
</dbReference>
<dbReference type="Proteomes" id="UP001595904">
    <property type="component" value="Unassembled WGS sequence"/>
</dbReference>
<evidence type="ECO:0000313" key="4">
    <source>
        <dbReference type="Proteomes" id="UP001595904"/>
    </source>
</evidence>
<dbReference type="InterPro" id="IPR025746">
    <property type="entry name" value="PilX_N_dom"/>
</dbReference>
<reference evidence="4" key="1">
    <citation type="journal article" date="2019" name="Int. J. Syst. Evol. Microbiol.">
        <title>The Global Catalogue of Microorganisms (GCM) 10K type strain sequencing project: providing services to taxonomists for standard genome sequencing and annotation.</title>
        <authorList>
            <consortium name="The Broad Institute Genomics Platform"/>
            <consortium name="The Broad Institute Genome Sequencing Center for Infectious Disease"/>
            <person name="Wu L."/>
            <person name="Ma J."/>
        </authorList>
    </citation>
    <scope>NUCLEOTIDE SEQUENCE [LARGE SCALE GENOMIC DNA]</scope>
    <source>
        <strain evidence="4">CGMCC 1.10759</strain>
    </source>
</reference>
<sequence>MNSHRASRRFATRQKGAVLVVSLLLLLVMTLLGLGASQSTRLQERMAGNQRDQEIALQGAEASLRAAERVLSPATEVLTRCREPAAGCNTYEKRILVDTAELELDLANQSNDWWTEWGKRYGNREALGSVKNDPDYVIEHKAEVREVLSVGDSNLDTVRDFYMATARSSGMTDTAQVVIQSSYARIEFE</sequence>
<comment type="caution">
    <text evidence="3">The sequence shown here is derived from an EMBL/GenBank/DDBJ whole genome shotgun (WGS) entry which is preliminary data.</text>
</comment>
<feature type="domain" description="Type 4 fimbrial biogenesis protein PilX N-terminal" evidence="2">
    <location>
        <begin position="15"/>
        <end position="65"/>
    </location>
</feature>
<organism evidence="3 4">
    <name type="scientific">Steroidobacter flavus</name>
    <dbReference type="NCBI Taxonomy" id="1842136"/>
    <lineage>
        <taxon>Bacteria</taxon>
        <taxon>Pseudomonadati</taxon>
        <taxon>Pseudomonadota</taxon>
        <taxon>Gammaproteobacteria</taxon>
        <taxon>Steroidobacterales</taxon>
        <taxon>Steroidobacteraceae</taxon>
        <taxon>Steroidobacter</taxon>
    </lineage>
</organism>